<organism evidence="1 2">
    <name type="scientific">Shigella phage Sf12</name>
    <dbReference type="NCBI Taxonomy" id="2024315"/>
    <lineage>
        <taxon>Viruses</taxon>
        <taxon>Duplodnaviria</taxon>
        <taxon>Heunggongvirae</taxon>
        <taxon>Uroviricota</taxon>
        <taxon>Caudoviricetes</taxon>
        <taxon>Drexlerviridae</taxon>
        <taxon>Rogunavirinae</taxon>
        <taxon>Eastlansingvirus</taxon>
        <taxon>Eastlansingvirus Sf12</taxon>
    </lineage>
</organism>
<sequence>MVFLFIWLYNQTIETKEERMKLLHKGACVIRLGAKDYLPGDCIEVEELSVGLKILVAEGKLEIEDDHKATKEIEQEVKAKAKTKKQAKNIDEAENGGDYK</sequence>
<reference evidence="1 2" key="1">
    <citation type="submission" date="2017-05" db="EMBL/GenBank/DDBJ databases">
        <title>The isolation and characterization of 16 novel Shigella-infecting phages from the environment.</title>
        <authorList>
            <person name="Doore S.M."/>
            <person name="Schrad J.R."/>
            <person name="Dover J.A."/>
            <person name="Parent K.N."/>
        </authorList>
    </citation>
    <scope>NUCLEOTIDE SEQUENCE [LARGE SCALE GENOMIC DNA]</scope>
</reference>
<keyword evidence="2" id="KW-1185">Reference proteome</keyword>
<evidence type="ECO:0000313" key="1">
    <source>
        <dbReference type="EMBL" id="ATE85781.1"/>
    </source>
</evidence>
<gene>
    <name evidence="1" type="ORF">Sf12_gp55</name>
</gene>
<evidence type="ECO:0000313" key="2">
    <source>
        <dbReference type="Proteomes" id="UP000222681"/>
    </source>
</evidence>
<name>A0A291AXN9_9CAUD</name>
<accession>A0A291AXN9</accession>
<proteinExistence type="predicted"/>
<protein>
    <submittedName>
        <fullName evidence="1">Uncharacterized protein</fullName>
    </submittedName>
</protein>
<dbReference type="EMBL" id="MF158039">
    <property type="protein sequence ID" value="ATE85781.1"/>
    <property type="molecule type" value="Genomic_DNA"/>
</dbReference>
<dbReference type="Pfam" id="PF24231">
    <property type="entry name" value="DUF7444"/>
    <property type="match status" value="1"/>
</dbReference>
<dbReference type="Proteomes" id="UP000222681">
    <property type="component" value="Segment"/>
</dbReference>
<dbReference type="InterPro" id="IPR055867">
    <property type="entry name" value="DUF7444"/>
</dbReference>